<reference evidence="2 3" key="1">
    <citation type="submission" date="2023-08" db="EMBL/GenBank/DDBJ databases">
        <title>Phytohabitans sansha sp. nov., isolated from marine sediment.</title>
        <authorList>
            <person name="Zhao Y."/>
            <person name="Yi K."/>
        </authorList>
    </citation>
    <scope>NUCLEOTIDE SEQUENCE [LARGE SCALE GENOMIC DNA]</scope>
    <source>
        <strain evidence="2 3">ZYX-F-186</strain>
    </source>
</reference>
<name>A0ABU0ZAT6_9ACTN</name>
<evidence type="ECO:0000313" key="3">
    <source>
        <dbReference type="Proteomes" id="UP001230908"/>
    </source>
</evidence>
<feature type="region of interest" description="Disordered" evidence="1">
    <location>
        <begin position="301"/>
        <end position="324"/>
    </location>
</feature>
<accession>A0ABU0ZAT6</accession>
<dbReference type="Pfam" id="PF13814">
    <property type="entry name" value="Replic_Relax"/>
    <property type="match status" value="1"/>
</dbReference>
<organism evidence="2 3">
    <name type="scientific">Phytohabitans maris</name>
    <dbReference type="NCBI Taxonomy" id="3071409"/>
    <lineage>
        <taxon>Bacteria</taxon>
        <taxon>Bacillati</taxon>
        <taxon>Actinomycetota</taxon>
        <taxon>Actinomycetes</taxon>
        <taxon>Micromonosporales</taxon>
        <taxon>Micromonosporaceae</taxon>
    </lineage>
</organism>
<evidence type="ECO:0000256" key="1">
    <source>
        <dbReference type="SAM" id="MobiDB-lite"/>
    </source>
</evidence>
<dbReference type="EMBL" id="JAVHUY010000002">
    <property type="protein sequence ID" value="MDQ7903486.1"/>
    <property type="molecule type" value="Genomic_DNA"/>
</dbReference>
<sequence length="324" mass="36583">MTTTYPYPFTVPSPKPIPPELLRESVRRFTRQDLWAVMMIAEHQVLTTAQLTVLGFRPDQQVAERRLRILARRGWLDRFGTITRTGDIVTVWCLGPLGADITSAPAGPSPSPARTYRRRERLRTSSDLELVMETNQFFVDLAAHARTTAHTDLREWWSPRTCHAVTTPERRQAWHGAYAHQGQQHGFWLEPDPGDTSAAALAGRVHHYPAIAERTGLATLLFRTTDPQREQDLHRKLARLNLRQLTVATTHPDAGHPADSVWQPAGGSERIALHQLPTTEQVVHPNDDAFFLDAQNLAPHPIHDPERPGEEAIVNGEYSYTRQP</sequence>
<proteinExistence type="predicted"/>
<dbReference type="Proteomes" id="UP001230908">
    <property type="component" value="Unassembled WGS sequence"/>
</dbReference>
<dbReference type="InterPro" id="IPR025855">
    <property type="entry name" value="Replic_Relax"/>
</dbReference>
<keyword evidence="3" id="KW-1185">Reference proteome</keyword>
<gene>
    <name evidence="2" type="ORF">RB614_03030</name>
</gene>
<dbReference type="RefSeq" id="WP_308710754.1">
    <property type="nucleotide sequence ID" value="NZ_JAVHUY010000002.1"/>
</dbReference>
<feature type="compositionally biased region" description="Basic and acidic residues" evidence="1">
    <location>
        <begin position="301"/>
        <end position="310"/>
    </location>
</feature>
<evidence type="ECO:0000313" key="2">
    <source>
        <dbReference type="EMBL" id="MDQ7903486.1"/>
    </source>
</evidence>
<comment type="caution">
    <text evidence="2">The sequence shown here is derived from an EMBL/GenBank/DDBJ whole genome shotgun (WGS) entry which is preliminary data.</text>
</comment>
<protein>
    <submittedName>
        <fullName evidence="2">Replication-relaxation family protein</fullName>
    </submittedName>
</protein>